<evidence type="ECO:0000313" key="7">
    <source>
        <dbReference type="EMBL" id="ETW79562.1"/>
    </source>
</evidence>
<gene>
    <name evidence="7" type="primary">tcn1</name>
    <name evidence="7" type="ORF">HETIRDRAFT_48772</name>
</gene>
<dbReference type="Pfam" id="PF19086">
    <property type="entry name" value="Terpene_syn_C_2"/>
    <property type="match status" value="1"/>
</dbReference>
<dbReference type="SFLD" id="SFLDG01020">
    <property type="entry name" value="Terpene_Cyclase_Like_2"/>
    <property type="match status" value="1"/>
</dbReference>
<dbReference type="PANTHER" id="PTHR35201">
    <property type="entry name" value="TERPENE SYNTHASE"/>
    <property type="match status" value="1"/>
</dbReference>
<dbReference type="GO" id="GO:0046872">
    <property type="term" value="F:metal ion binding"/>
    <property type="evidence" value="ECO:0007669"/>
    <property type="project" value="UniProtKB-KW"/>
</dbReference>
<comment type="cofactor">
    <cofactor evidence="1 6">
        <name>Mg(2+)</name>
        <dbReference type="ChEBI" id="CHEBI:18420"/>
    </cofactor>
</comment>
<evidence type="ECO:0000313" key="8">
    <source>
        <dbReference type="Proteomes" id="UP000030671"/>
    </source>
</evidence>
<accession>W4K171</accession>
<organism evidence="7 8">
    <name type="scientific">Heterobasidion irregulare (strain TC 32-1)</name>
    <dbReference type="NCBI Taxonomy" id="747525"/>
    <lineage>
        <taxon>Eukaryota</taxon>
        <taxon>Fungi</taxon>
        <taxon>Dikarya</taxon>
        <taxon>Basidiomycota</taxon>
        <taxon>Agaricomycotina</taxon>
        <taxon>Agaricomycetes</taxon>
        <taxon>Russulales</taxon>
        <taxon>Bondarzewiaceae</taxon>
        <taxon>Heterobasidion</taxon>
        <taxon>Heterobasidion annosum species complex</taxon>
    </lineage>
</organism>
<dbReference type="SFLD" id="SFLDS00005">
    <property type="entry name" value="Isoprenoid_Synthase_Type_I"/>
    <property type="match status" value="1"/>
</dbReference>
<evidence type="ECO:0000256" key="3">
    <source>
        <dbReference type="ARBA" id="ARBA00022723"/>
    </source>
</evidence>
<keyword evidence="4 6" id="KW-0460">Magnesium</keyword>
<dbReference type="AlphaFoldDB" id="W4K171"/>
<evidence type="ECO:0000256" key="1">
    <source>
        <dbReference type="ARBA" id="ARBA00001946"/>
    </source>
</evidence>
<proteinExistence type="inferred from homology"/>
<dbReference type="Gene3D" id="1.10.600.10">
    <property type="entry name" value="Farnesyl Diphosphate Synthase"/>
    <property type="match status" value="1"/>
</dbReference>
<protein>
    <recommendedName>
        <fullName evidence="6">Terpene synthase</fullName>
        <ecNumber evidence="6">4.2.3.-</ecNumber>
    </recommendedName>
</protein>
<evidence type="ECO:0000256" key="2">
    <source>
        <dbReference type="ARBA" id="ARBA00006333"/>
    </source>
</evidence>
<dbReference type="EMBL" id="KI925460">
    <property type="protein sequence ID" value="ETW79562.1"/>
    <property type="molecule type" value="Genomic_DNA"/>
</dbReference>
<evidence type="ECO:0000256" key="5">
    <source>
        <dbReference type="ARBA" id="ARBA00023239"/>
    </source>
</evidence>
<dbReference type="GO" id="GO:0010333">
    <property type="term" value="F:terpene synthase activity"/>
    <property type="evidence" value="ECO:0007669"/>
    <property type="project" value="InterPro"/>
</dbReference>
<dbReference type="InParanoid" id="W4K171"/>
<dbReference type="eggNOG" id="ENOG502SJ0F">
    <property type="taxonomic scope" value="Eukaryota"/>
</dbReference>
<dbReference type="SUPFAM" id="SSF48576">
    <property type="entry name" value="Terpenoid synthases"/>
    <property type="match status" value="1"/>
</dbReference>
<dbReference type="InterPro" id="IPR034686">
    <property type="entry name" value="Terpene_cyclase-like_2"/>
</dbReference>
<dbReference type="GeneID" id="20678082"/>
<dbReference type="GO" id="GO:0008299">
    <property type="term" value="P:isoprenoid biosynthetic process"/>
    <property type="evidence" value="ECO:0007669"/>
    <property type="project" value="UniProtKB-ARBA"/>
</dbReference>
<dbReference type="KEGG" id="hir:HETIRDRAFT_48772"/>
<comment type="similarity">
    <text evidence="2 6">Belongs to the terpene synthase family.</text>
</comment>
<dbReference type="OrthoDB" id="6486656at2759"/>
<keyword evidence="5 6" id="KW-0456">Lyase</keyword>
<reference evidence="7 8" key="1">
    <citation type="journal article" date="2012" name="New Phytol.">
        <title>Insight into trade-off between wood decay and parasitism from the genome of a fungal forest pathogen.</title>
        <authorList>
            <person name="Olson A."/>
            <person name="Aerts A."/>
            <person name="Asiegbu F."/>
            <person name="Belbahri L."/>
            <person name="Bouzid O."/>
            <person name="Broberg A."/>
            <person name="Canback B."/>
            <person name="Coutinho P.M."/>
            <person name="Cullen D."/>
            <person name="Dalman K."/>
            <person name="Deflorio G."/>
            <person name="van Diepen L.T."/>
            <person name="Dunand C."/>
            <person name="Duplessis S."/>
            <person name="Durling M."/>
            <person name="Gonthier P."/>
            <person name="Grimwood J."/>
            <person name="Fossdal C.G."/>
            <person name="Hansson D."/>
            <person name="Henrissat B."/>
            <person name="Hietala A."/>
            <person name="Himmelstrand K."/>
            <person name="Hoffmeister D."/>
            <person name="Hogberg N."/>
            <person name="James T.Y."/>
            <person name="Karlsson M."/>
            <person name="Kohler A."/>
            <person name="Kues U."/>
            <person name="Lee Y.H."/>
            <person name="Lin Y.C."/>
            <person name="Lind M."/>
            <person name="Lindquist E."/>
            <person name="Lombard V."/>
            <person name="Lucas S."/>
            <person name="Lunden K."/>
            <person name="Morin E."/>
            <person name="Murat C."/>
            <person name="Park J."/>
            <person name="Raffaello T."/>
            <person name="Rouze P."/>
            <person name="Salamov A."/>
            <person name="Schmutz J."/>
            <person name="Solheim H."/>
            <person name="Stahlberg J."/>
            <person name="Velez H."/>
            <person name="de Vries R.P."/>
            <person name="Wiebenga A."/>
            <person name="Woodward S."/>
            <person name="Yakovlev I."/>
            <person name="Garbelotto M."/>
            <person name="Martin F."/>
            <person name="Grigoriev I.V."/>
            <person name="Stenlid J."/>
        </authorList>
    </citation>
    <scope>NUCLEOTIDE SEQUENCE [LARGE SCALE GENOMIC DNA]</scope>
    <source>
        <strain evidence="7 8">TC 32-1</strain>
    </source>
</reference>
<keyword evidence="8" id="KW-1185">Reference proteome</keyword>
<dbReference type="InterPro" id="IPR008949">
    <property type="entry name" value="Isoprenoid_synthase_dom_sf"/>
</dbReference>
<keyword evidence="3 6" id="KW-0479">Metal-binding</keyword>
<dbReference type="RefSeq" id="XP_009547925.1">
    <property type="nucleotide sequence ID" value="XM_009549630.1"/>
</dbReference>
<dbReference type="EC" id="4.2.3.-" evidence="6"/>
<evidence type="ECO:0000256" key="6">
    <source>
        <dbReference type="RuleBase" id="RU366034"/>
    </source>
</evidence>
<dbReference type="PANTHER" id="PTHR35201:SF4">
    <property type="entry name" value="BETA-PINACENE SYNTHASE-RELATED"/>
    <property type="match status" value="1"/>
</dbReference>
<evidence type="ECO:0000256" key="4">
    <source>
        <dbReference type="ARBA" id="ARBA00022842"/>
    </source>
</evidence>
<dbReference type="STRING" id="747525.W4K171"/>
<name>W4K171_HETIT</name>
<dbReference type="Proteomes" id="UP000030671">
    <property type="component" value="Unassembled WGS sequence"/>
</dbReference>
<sequence length="335" mass="38712">MTRPSQKIFIPDTLAQWPWARHLNPHYAEVKKESAAWTESFKAFSSKAQHAFNRCDFKRCRTGCDLMNLFFVIDEYSDVSGEAEVREQKNVVMDALRNPDIPRPKGEWIGGEVARQFWERAIPHASERSQKRFIDTFDQYLEAVVAQATDRSHSNIRDIQSYLEVRRDTIGAKPSFTILEQDMSIPDEVFEHPTMHDLHIATIDMLCIGNDIVSYNLEQARGDDSHNIVTIVMNELKTDVEGAMDWVAKYHVELETKFFDALGRVPKWGKLIDSWVAEYCDGLGNWVRANDQWSFESERYFGTRGVEIMKSRWVTLMPKERTEDIGPQVVNGSIL</sequence>
<dbReference type="HOGENOM" id="CLU_042538_5_0_1"/>